<dbReference type="AlphaFoldDB" id="A0A6L2L4J7"/>
<comment type="caution">
    <text evidence="2">The sequence shown here is derived from an EMBL/GenBank/DDBJ whole genome shotgun (WGS) entry which is preliminary data.</text>
</comment>
<organism evidence="2">
    <name type="scientific">Tanacetum cinerariifolium</name>
    <name type="common">Dalmatian daisy</name>
    <name type="synonym">Chrysanthemum cinerariifolium</name>
    <dbReference type="NCBI Taxonomy" id="118510"/>
    <lineage>
        <taxon>Eukaryota</taxon>
        <taxon>Viridiplantae</taxon>
        <taxon>Streptophyta</taxon>
        <taxon>Embryophyta</taxon>
        <taxon>Tracheophyta</taxon>
        <taxon>Spermatophyta</taxon>
        <taxon>Magnoliopsida</taxon>
        <taxon>eudicotyledons</taxon>
        <taxon>Gunneridae</taxon>
        <taxon>Pentapetalae</taxon>
        <taxon>asterids</taxon>
        <taxon>campanulids</taxon>
        <taxon>Asterales</taxon>
        <taxon>Asteraceae</taxon>
        <taxon>Asteroideae</taxon>
        <taxon>Anthemideae</taxon>
        <taxon>Anthemidinae</taxon>
        <taxon>Tanacetum</taxon>
    </lineage>
</organism>
<dbReference type="EMBL" id="BKCJ010003688">
    <property type="protein sequence ID" value="GEU56598.1"/>
    <property type="molecule type" value="Genomic_DNA"/>
</dbReference>
<sequence>MEAHLAPKQLVQVNKISSSCKICSEPQNTHYYIENLKQAFVKYASSRNNKVGGKRFTTNLGPRNFKEDTNAWKGKPNFNSEQTQSFMSPQKGLFSTYSCSYQAKLKRTLSEFDSHWERRLSSLGAQIRRQQDDMINKINILWKVFSEKLDDTSTRNTIGNSIAYMNVASTD</sequence>
<proteinExistence type="predicted"/>
<accession>A0A6L2L4J7</accession>
<evidence type="ECO:0000313" key="2">
    <source>
        <dbReference type="EMBL" id="GEU56598.1"/>
    </source>
</evidence>
<evidence type="ECO:0000256" key="1">
    <source>
        <dbReference type="SAM" id="MobiDB-lite"/>
    </source>
</evidence>
<protein>
    <submittedName>
        <fullName evidence="2">Uncharacterized protein</fullName>
    </submittedName>
</protein>
<reference evidence="2" key="1">
    <citation type="journal article" date="2019" name="Sci. Rep.">
        <title>Draft genome of Tanacetum cinerariifolium, the natural source of mosquito coil.</title>
        <authorList>
            <person name="Yamashiro T."/>
            <person name="Shiraishi A."/>
            <person name="Satake H."/>
            <person name="Nakayama K."/>
        </authorList>
    </citation>
    <scope>NUCLEOTIDE SEQUENCE</scope>
</reference>
<gene>
    <name evidence="2" type="ORF">Tci_028576</name>
</gene>
<name>A0A6L2L4J7_TANCI</name>
<feature type="region of interest" description="Disordered" evidence="1">
    <location>
        <begin position="65"/>
        <end position="84"/>
    </location>
</feature>